<dbReference type="EMBL" id="FOGM01000019">
    <property type="protein sequence ID" value="SES15006.1"/>
    <property type="molecule type" value="Genomic_DNA"/>
</dbReference>
<keyword evidence="10" id="KW-1278">Translocase</keyword>
<dbReference type="InterPro" id="IPR036640">
    <property type="entry name" value="ABC1_TM_sf"/>
</dbReference>
<evidence type="ECO:0000256" key="2">
    <source>
        <dbReference type="ARBA" id="ARBA00022448"/>
    </source>
</evidence>
<evidence type="ECO:0000256" key="7">
    <source>
        <dbReference type="ARBA" id="ARBA00022801"/>
    </source>
</evidence>
<comment type="subcellular location">
    <subcellularLocation>
        <location evidence="1">Cell membrane</location>
        <topology evidence="1">Multi-pass membrane protein</topology>
    </subcellularLocation>
</comment>
<dbReference type="SUPFAM" id="SSF90123">
    <property type="entry name" value="ABC transporter transmembrane region"/>
    <property type="match status" value="1"/>
</dbReference>
<gene>
    <name evidence="16" type="ORF">SAMN04487840_11920</name>
</gene>
<evidence type="ECO:0000256" key="1">
    <source>
        <dbReference type="ARBA" id="ARBA00004651"/>
    </source>
</evidence>
<keyword evidence="8" id="KW-0788">Thiol protease</keyword>
<evidence type="ECO:0000256" key="4">
    <source>
        <dbReference type="ARBA" id="ARBA00022670"/>
    </source>
</evidence>
<reference evidence="16 17" key="1">
    <citation type="submission" date="2016-10" db="EMBL/GenBank/DDBJ databases">
        <authorList>
            <person name="de Groot N.N."/>
        </authorList>
    </citation>
    <scope>NUCLEOTIDE SEQUENCE [LARGE SCALE GENOMIC DNA]</scope>
    <source>
        <strain evidence="16 17">VTM2R47</strain>
    </source>
</reference>
<dbReference type="GO" id="GO:0005886">
    <property type="term" value="C:plasma membrane"/>
    <property type="evidence" value="ECO:0007669"/>
    <property type="project" value="UniProtKB-SubCell"/>
</dbReference>
<dbReference type="PROSITE" id="PS00211">
    <property type="entry name" value="ABC_TRANSPORTER_1"/>
    <property type="match status" value="1"/>
</dbReference>
<feature type="domain" description="ABC transporter" evidence="14">
    <location>
        <begin position="185"/>
        <end position="418"/>
    </location>
</feature>
<keyword evidence="4" id="KW-0645">Protease</keyword>
<dbReference type="Pfam" id="PF00005">
    <property type="entry name" value="ABC_tran"/>
    <property type="match status" value="1"/>
</dbReference>
<accession>A0A1H9V006</accession>
<evidence type="ECO:0000256" key="3">
    <source>
        <dbReference type="ARBA" id="ARBA00022475"/>
    </source>
</evidence>
<dbReference type="GO" id="GO:0006508">
    <property type="term" value="P:proteolysis"/>
    <property type="evidence" value="ECO:0007669"/>
    <property type="project" value="UniProtKB-KW"/>
</dbReference>
<organism evidence="16 17">
    <name type="scientific">Streptococcus gallolyticus</name>
    <dbReference type="NCBI Taxonomy" id="315405"/>
    <lineage>
        <taxon>Bacteria</taxon>
        <taxon>Bacillati</taxon>
        <taxon>Bacillota</taxon>
        <taxon>Bacilli</taxon>
        <taxon>Lactobacillales</taxon>
        <taxon>Streptococcaceae</taxon>
        <taxon>Streptococcus</taxon>
    </lineage>
</organism>
<sequence>MLIQNSQLFLLTLSAIPIYTIIILMFVPTFNKMNNEVMHANSKVSSAIIDDINGIETIKSLNSEEIRFQLIEDEVTKYLNKSFRLNTLESLQNTLKQASQLILTVGILWIGAKLVMKNQISVGQLITYNTLLFYFINPLENIINLQIKLQSASVANTRLNDIYLVESEHNAIIPTSKNNPAIDDIVFNNVSYQYGFRKNTLDHINLTIRAGEKICFVGASGSGKSTLAKHFVNFYSPTQGEILLNGTNIEEIDKKQLRAYINCLPQEAYIFNGSILENLTLGTINKVNEQDIISACQTAEILSDIEKMPLGFQTEVNDGSGLSGGQKQRLALARALLAETPVLILDEATSGLDILTEKKIVDNLLSLQGKTIIFIAHRLSIAKQCDKIYVIDNGHIAEKGTHDELMTKNGIYSQLVNG</sequence>
<dbReference type="PROSITE" id="PS50929">
    <property type="entry name" value="ABC_TM1F"/>
    <property type="match status" value="1"/>
</dbReference>
<evidence type="ECO:0000256" key="5">
    <source>
        <dbReference type="ARBA" id="ARBA00022692"/>
    </source>
</evidence>
<evidence type="ECO:0000256" key="12">
    <source>
        <dbReference type="ARBA" id="ARBA00023136"/>
    </source>
</evidence>
<dbReference type="PANTHER" id="PTHR24221">
    <property type="entry name" value="ATP-BINDING CASSETTE SUB-FAMILY B"/>
    <property type="match status" value="1"/>
</dbReference>
<dbReference type="FunFam" id="3.40.50.300:FF:000299">
    <property type="entry name" value="ABC transporter ATP-binding protein/permease"/>
    <property type="match status" value="1"/>
</dbReference>
<keyword evidence="9" id="KW-0067">ATP-binding</keyword>
<dbReference type="Proteomes" id="UP000182712">
    <property type="component" value="Unassembled WGS sequence"/>
</dbReference>
<evidence type="ECO:0000256" key="9">
    <source>
        <dbReference type="ARBA" id="ARBA00022840"/>
    </source>
</evidence>
<name>A0A1H9V006_9STRE</name>
<evidence type="ECO:0000259" key="15">
    <source>
        <dbReference type="PROSITE" id="PS50929"/>
    </source>
</evidence>
<feature type="domain" description="ABC transmembrane type-1" evidence="15">
    <location>
        <begin position="1"/>
        <end position="151"/>
    </location>
</feature>
<evidence type="ECO:0000256" key="11">
    <source>
        <dbReference type="ARBA" id="ARBA00022989"/>
    </source>
</evidence>
<dbReference type="Gene3D" id="3.40.50.300">
    <property type="entry name" value="P-loop containing nucleotide triphosphate hydrolases"/>
    <property type="match status" value="1"/>
</dbReference>
<evidence type="ECO:0000313" key="17">
    <source>
        <dbReference type="Proteomes" id="UP000182712"/>
    </source>
</evidence>
<dbReference type="GO" id="GO:0016887">
    <property type="term" value="F:ATP hydrolysis activity"/>
    <property type="evidence" value="ECO:0007669"/>
    <property type="project" value="InterPro"/>
</dbReference>
<keyword evidence="7" id="KW-0378">Hydrolase</keyword>
<dbReference type="GO" id="GO:0034040">
    <property type="term" value="F:ATPase-coupled lipid transmembrane transporter activity"/>
    <property type="evidence" value="ECO:0007669"/>
    <property type="project" value="TreeGrafter"/>
</dbReference>
<keyword evidence="11 13" id="KW-1133">Transmembrane helix</keyword>
<dbReference type="AlphaFoldDB" id="A0A1H9V006"/>
<dbReference type="SMART" id="SM00382">
    <property type="entry name" value="AAA"/>
    <property type="match status" value="1"/>
</dbReference>
<dbReference type="GO" id="GO:0008234">
    <property type="term" value="F:cysteine-type peptidase activity"/>
    <property type="evidence" value="ECO:0007669"/>
    <property type="project" value="UniProtKB-KW"/>
</dbReference>
<dbReference type="InterPro" id="IPR039421">
    <property type="entry name" value="Type_1_exporter"/>
</dbReference>
<dbReference type="NCBIfam" id="TIGR01193">
    <property type="entry name" value="bacteriocin_ABC"/>
    <property type="match status" value="1"/>
</dbReference>
<dbReference type="InterPro" id="IPR003439">
    <property type="entry name" value="ABC_transporter-like_ATP-bd"/>
</dbReference>
<dbReference type="InterPro" id="IPR003593">
    <property type="entry name" value="AAA+_ATPase"/>
</dbReference>
<dbReference type="InterPro" id="IPR005897">
    <property type="entry name" value="Pept_C39_ABC_bacteriocin"/>
</dbReference>
<keyword evidence="3" id="KW-1003">Cell membrane</keyword>
<protein>
    <submittedName>
        <fullName evidence="16">ABC-type bacteriocin transporter</fullName>
    </submittedName>
</protein>
<evidence type="ECO:0000259" key="14">
    <source>
        <dbReference type="PROSITE" id="PS50893"/>
    </source>
</evidence>
<evidence type="ECO:0000256" key="10">
    <source>
        <dbReference type="ARBA" id="ARBA00022967"/>
    </source>
</evidence>
<feature type="transmembrane region" description="Helical" evidence="13">
    <location>
        <begin position="7"/>
        <end position="27"/>
    </location>
</feature>
<dbReference type="Pfam" id="PF00664">
    <property type="entry name" value="ABC_membrane"/>
    <property type="match status" value="1"/>
</dbReference>
<dbReference type="PANTHER" id="PTHR24221:SF654">
    <property type="entry name" value="ATP-BINDING CASSETTE SUB-FAMILY B MEMBER 6"/>
    <property type="match status" value="1"/>
</dbReference>
<keyword evidence="2" id="KW-0813">Transport</keyword>
<dbReference type="GO" id="GO:0043214">
    <property type="term" value="F:ABC-type bacteriocin transporter activity"/>
    <property type="evidence" value="ECO:0007669"/>
    <property type="project" value="InterPro"/>
</dbReference>
<proteinExistence type="predicted"/>
<dbReference type="SUPFAM" id="SSF52540">
    <property type="entry name" value="P-loop containing nucleoside triphosphate hydrolases"/>
    <property type="match status" value="1"/>
</dbReference>
<evidence type="ECO:0000256" key="8">
    <source>
        <dbReference type="ARBA" id="ARBA00022807"/>
    </source>
</evidence>
<dbReference type="GO" id="GO:0005524">
    <property type="term" value="F:ATP binding"/>
    <property type="evidence" value="ECO:0007669"/>
    <property type="project" value="UniProtKB-KW"/>
</dbReference>
<keyword evidence="5 13" id="KW-0812">Transmembrane</keyword>
<dbReference type="PROSITE" id="PS50893">
    <property type="entry name" value="ABC_TRANSPORTER_2"/>
    <property type="match status" value="1"/>
</dbReference>
<keyword evidence="12 13" id="KW-0472">Membrane</keyword>
<dbReference type="InterPro" id="IPR017871">
    <property type="entry name" value="ABC_transporter-like_CS"/>
</dbReference>
<evidence type="ECO:0000256" key="6">
    <source>
        <dbReference type="ARBA" id="ARBA00022741"/>
    </source>
</evidence>
<keyword evidence="6" id="KW-0547">Nucleotide-binding</keyword>
<dbReference type="InterPro" id="IPR027417">
    <property type="entry name" value="P-loop_NTPase"/>
</dbReference>
<dbReference type="Gene3D" id="1.20.1560.10">
    <property type="entry name" value="ABC transporter type 1, transmembrane domain"/>
    <property type="match status" value="1"/>
</dbReference>
<evidence type="ECO:0000256" key="13">
    <source>
        <dbReference type="SAM" id="Phobius"/>
    </source>
</evidence>
<dbReference type="InterPro" id="IPR011527">
    <property type="entry name" value="ABC1_TM_dom"/>
</dbReference>
<evidence type="ECO:0000313" key="16">
    <source>
        <dbReference type="EMBL" id="SES15006.1"/>
    </source>
</evidence>